<evidence type="ECO:0000313" key="3">
    <source>
        <dbReference type="Proteomes" id="UP001297272"/>
    </source>
</evidence>
<dbReference type="Gene3D" id="2.160.10.10">
    <property type="entry name" value="Hexapeptide repeat proteins"/>
    <property type="match status" value="1"/>
</dbReference>
<proteinExistence type="inferred from homology"/>
<dbReference type="InterPro" id="IPR011004">
    <property type="entry name" value="Trimer_LpxA-like_sf"/>
</dbReference>
<dbReference type="Pfam" id="PF00132">
    <property type="entry name" value="Hexapep"/>
    <property type="match status" value="1"/>
</dbReference>
<dbReference type="RefSeq" id="WP_213983257.1">
    <property type="nucleotide sequence ID" value="NZ_JAFMNX010000001.1"/>
</dbReference>
<organism evidence="2 3">
    <name type="scientific">Tianweitania aestuarii</name>
    <dbReference type="NCBI Taxonomy" id="2814886"/>
    <lineage>
        <taxon>Bacteria</taxon>
        <taxon>Pseudomonadati</taxon>
        <taxon>Pseudomonadota</taxon>
        <taxon>Alphaproteobacteria</taxon>
        <taxon>Hyphomicrobiales</taxon>
        <taxon>Phyllobacteriaceae</taxon>
        <taxon>Tianweitania</taxon>
    </lineage>
</organism>
<comment type="similarity">
    <text evidence="1">Belongs to the transferase hexapeptide repeat family.</text>
</comment>
<accession>A0ABS5RRG2</accession>
<name>A0ABS5RRG2_9HYPH</name>
<protein>
    <recommendedName>
        <fullName evidence="1">Serine acetyltransferase</fullName>
        <ecNumber evidence="1">2.3.1.30</ecNumber>
    </recommendedName>
</protein>
<keyword evidence="1" id="KW-0012">Acyltransferase</keyword>
<evidence type="ECO:0000256" key="1">
    <source>
        <dbReference type="PIRNR" id="PIRNR000441"/>
    </source>
</evidence>
<keyword evidence="3" id="KW-1185">Reference proteome</keyword>
<dbReference type="Proteomes" id="UP001297272">
    <property type="component" value="Unassembled WGS sequence"/>
</dbReference>
<dbReference type="EC" id="2.3.1.30" evidence="1"/>
<dbReference type="EMBL" id="JAFMNX010000001">
    <property type="protein sequence ID" value="MBS9719638.1"/>
    <property type="molecule type" value="Genomic_DNA"/>
</dbReference>
<dbReference type="InterPro" id="IPR001451">
    <property type="entry name" value="Hexapep"/>
</dbReference>
<dbReference type="PIRSF" id="PIRSF000441">
    <property type="entry name" value="CysE"/>
    <property type="match status" value="1"/>
</dbReference>
<sequence length="185" mass="20357">MIKNIYDLKSYISADFQSSGKRLSLRNCITNPVLRFTLVMRLLEYCLNTRKSIVIYIPLLLWFRRLSYKLGFSLGPNVFGPGVAIIHHGLLIINPATRIGKNCRIHMGVHIGGSGKFVDPSEVDHHCPRIGDNVYIGPGAKIYGPVTIGSNCTIGANSVVNKSFEDPGLLIAGIPARQLVASRRI</sequence>
<evidence type="ECO:0000313" key="2">
    <source>
        <dbReference type="EMBL" id="MBS9719638.1"/>
    </source>
</evidence>
<gene>
    <name evidence="2" type="ORF">JYU29_02940</name>
</gene>
<comment type="caution">
    <text evidence="2">The sequence shown here is derived from an EMBL/GenBank/DDBJ whole genome shotgun (WGS) entry which is preliminary data.</text>
</comment>
<comment type="catalytic activity">
    <reaction evidence="1">
        <text>L-serine + acetyl-CoA = O-acetyl-L-serine + CoA</text>
        <dbReference type="Rhea" id="RHEA:24560"/>
        <dbReference type="ChEBI" id="CHEBI:33384"/>
        <dbReference type="ChEBI" id="CHEBI:57287"/>
        <dbReference type="ChEBI" id="CHEBI:57288"/>
        <dbReference type="ChEBI" id="CHEBI:58340"/>
        <dbReference type="EC" id="2.3.1.30"/>
    </reaction>
</comment>
<dbReference type="PANTHER" id="PTHR42811">
    <property type="entry name" value="SERINE ACETYLTRANSFERASE"/>
    <property type="match status" value="1"/>
</dbReference>
<keyword evidence="1" id="KW-0808">Transferase</keyword>
<reference evidence="2 3" key="1">
    <citation type="submission" date="2021-03" db="EMBL/GenBank/DDBJ databases">
        <title>Tianweitania aestuarii sp. nov., isolated from a tidal flat.</title>
        <authorList>
            <person name="Park S."/>
            <person name="Yoon J.-H."/>
        </authorList>
    </citation>
    <scope>NUCLEOTIDE SEQUENCE [LARGE SCALE GENOMIC DNA]</scope>
    <source>
        <strain evidence="2 3">BSSL-BM11</strain>
    </source>
</reference>
<dbReference type="SUPFAM" id="SSF51161">
    <property type="entry name" value="Trimeric LpxA-like enzymes"/>
    <property type="match status" value="1"/>
</dbReference>
<dbReference type="InterPro" id="IPR005881">
    <property type="entry name" value="Ser_O-AcTrfase"/>
</dbReference>